<accession>A0A9W8J0V0</accession>
<dbReference type="AlphaFoldDB" id="A0A9W8J0V0"/>
<protein>
    <recommendedName>
        <fullName evidence="6">MYND-type domain-containing protein</fullName>
    </recommendedName>
</protein>
<evidence type="ECO:0000256" key="1">
    <source>
        <dbReference type="ARBA" id="ARBA00022723"/>
    </source>
</evidence>
<evidence type="ECO:0000313" key="7">
    <source>
        <dbReference type="EMBL" id="KAJ2924254.1"/>
    </source>
</evidence>
<reference evidence="7" key="1">
    <citation type="submission" date="2022-06" db="EMBL/GenBank/DDBJ databases">
        <title>Genome Sequence of Candolleomyces eurysporus.</title>
        <authorList>
            <person name="Buettner E."/>
        </authorList>
    </citation>
    <scope>NUCLEOTIDE SEQUENCE</scope>
    <source>
        <strain evidence="7">VTCC 930004</strain>
    </source>
</reference>
<evidence type="ECO:0000256" key="4">
    <source>
        <dbReference type="PROSITE-ProRule" id="PRU00134"/>
    </source>
</evidence>
<evidence type="ECO:0000256" key="3">
    <source>
        <dbReference type="ARBA" id="ARBA00022833"/>
    </source>
</evidence>
<proteinExistence type="predicted"/>
<name>A0A9W8J0V0_9AGAR</name>
<dbReference type="Proteomes" id="UP001140091">
    <property type="component" value="Unassembled WGS sequence"/>
</dbReference>
<keyword evidence="1" id="KW-0479">Metal-binding</keyword>
<dbReference type="Gene3D" id="6.10.140.2220">
    <property type="match status" value="1"/>
</dbReference>
<dbReference type="InterPro" id="IPR002893">
    <property type="entry name" value="Znf_MYND"/>
</dbReference>
<evidence type="ECO:0000256" key="5">
    <source>
        <dbReference type="SAM" id="MobiDB-lite"/>
    </source>
</evidence>
<sequence length="465" mass="52373">MFKSEPEVEVMEIGSRNSPPSGPDEACRSLLSILREPLSSSGCSSQVRAALRRIDDACGPSLATRTKFAKSQPQLLRAAIGFLTLKKSPVERAAIMQSLARCHCPECLMFMALEYTEDAPDEVFVLNPKFMTLFIGTFTTLLSLVLVDLTRGRFRNRKSDKPADAQPWPIGPDDLLPYGMKDSVEALSGWASGNYGFEPHVLQFVGKVASFYLPFCQDVVRPPYKLSVILPLQQLENAMKRYADPSLGELTERATEFESEVRLASNILQDIGLTSQSNVFFTVDSKRTLSVFKRLLEHLSRLPIPREIFADMVPQFEDYVVIAQSHVDEDEGRIPQLGELLSRITLPSEDDPKEGYNMMVIARRGGCWNVSCIANSEGLRTPLCAQCDLIRYCSKRCQKEAWNHAKVPHKPVCMKIRSFRERVGSDAWAKIWAPDYNWERFEALCRAKSIDMRLIQDIGSALVKH</sequence>
<dbReference type="PROSITE" id="PS50865">
    <property type="entry name" value="ZF_MYND_2"/>
    <property type="match status" value="1"/>
</dbReference>
<feature type="non-terminal residue" evidence="7">
    <location>
        <position position="465"/>
    </location>
</feature>
<dbReference type="GO" id="GO:0008270">
    <property type="term" value="F:zinc ion binding"/>
    <property type="evidence" value="ECO:0007669"/>
    <property type="project" value="UniProtKB-KW"/>
</dbReference>
<feature type="domain" description="MYND-type" evidence="6">
    <location>
        <begin position="367"/>
        <end position="413"/>
    </location>
</feature>
<keyword evidence="8" id="KW-1185">Reference proteome</keyword>
<gene>
    <name evidence="7" type="ORF">H1R20_g12835</name>
</gene>
<keyword evidence="2 4" id="KW-0863">Zinc-finger</keyword>
<evidence type="ECO:0000313" key="8">
    <source>
        <dbReference type="Proteomes" id="UP001140091"/>
    </source>
</evidence>
<evidence type="ECO:0000259" key="6">
    <source>
        <dbReference type="PROSITE" id="PS50865"/>
    </source>
</evidence>
<dbReference type="Pfam" id="PF01753">
    <property type="entry name" value="zf-MYND"/>
    <property type="match status" value="1"/>
</dbReference>
<dbReference type="SUPFAM" id="SSF144232">
    <property type="entry name" value="HIT/MYND zinc finger-like"/>
    <property type="match status" value="1"/>
</dbReference>
<evidence type="ECO:0000256" key="2">
    <source>
        <dbReference type="ARBA" id="ARBA00022771"/>
    </source>
</evidence>
<feature type="region of interest" description="Disordered" evidence="5">
    <location>
        <begin position="1"/>
        <end position="23"/>
    </location>
</feature>
<comment type="caution">
    <text evidence="7">The sequence shown here is derived from an EMBL/GenBank/DDBJ whole genome shotgun (WGS) entry which is preliminary data.</text>
</comment>
<organism evidence="7 8">
    <name type="scientific">Candolleomyces eurysporus</name>
    <dbReference type="NCBI Taxonomy" id="2828524"/>
    <lineage>
        <taxon>Eukaryota</taxon>
        <taxon>Fungi</taxon>
        <taxon>Dikarya</taxon>
        <taxon>Basidiomycota</taxon>
        <taxon>Agaricomycotina</taxon>
        <taxon>Agaricomycetes</taxon>
        <taxon>Agaricomycetidae</taxon>
        <taxon>Agaricales</taxon>
        <taxon>Agaricineae</taxon>
        <taxon>Psathyrellaceae</taxon>
        <taxon>Candolleomyces</taxon>
    </lineage>
</organism>
<dbReference type="EMBL" id="JANBPK010001234">
    <property type="protein sequence ID" value="KAJ2924254.1"/>
    <property type="molecule type" value="Genomic_DNA"/>
</dbReference>
<keyword evidence="3" id="KW-0862">Zinc</keyword>
<dbReference type="OrthoDB" id="3270372at2759"/>